<feature type="domain" description="Sushi" evidence="21">
    <location>
        <begin position="32"/>
        <end position="95"/>
    </location>
</feature>
<comment type="cofactor">
    <cofactor evidence="1">
        <name>Mn(2+)</name>
        <dbReference type="ChEBI" id="CHEBI:29035"/>
    </cofactor>
</comment>
<dbReference type="CDD" id="cd00190">
    <property type="entry name" value="Tryp_SPc"/>
    <property type="match status" value="1"/>
</dbReference>
<evidence type="ECO:0000313" key="23">
    <source>
        <dbReference type="Proteomes" id="UP000472271"/>
    </source>
</evidence>
<dbReference type="SUPFAM" id="SSF53300">
    <property type="entry name" value="vWA-like"/>
    <property type="match status" value="1"/>
</dbReference>
<dbReference type="GO" id="GO:0045087">
    <property type="term" value="P:innate immune response"/>
    <property type="evidence" value="ECO:0007669"/>
    <property type="project" value="UniProtKB-KW"/>
</dbReference>
<dbReference type="SUPFAM" id="SSF50494">
    <property type="entry name" value="Trypsin-like serine proteases"/>
    <property type="match status" value="1"/>
</dbReference>
<dbReference type="Gene3D" id="2.40.10.10">
    <property type="entry name" value="Trypsin-like serine proteases"/>
    <property type="match status" value="2"/>
</dbReference>
<evidence type="ECO:0000256" key="11">
    <source>
        <dbReference type="ARBA" id="ARBA00022801"/>
    </source>
</evidence>
<evidence type="ECO:0000256" key="4">
    <source>
        <dbReference type="ARBA" id="ARBA00004613"/>
    </source>
</evidence>
<dbReference type="InterPro" id="IPR000436">
    <property type="entry name" value="Sushi_SCR_CCP_dom"/>
</dbReference>
<evidence type="ECO:0000256" key="13">
    <source>
        <dbReference type="ARBA" id="ARBA00022859"/>
    </source>
</evidence>
<feature type="active site" description="Charge relay system" evidence="17">
    <location>
        <position position="709"/>
    </location>
</feature>
<evidence type="ECO:0000259" key="19">
    <source>
        <dbReference type="PROSITE" id="PS50234"/>
    </source>
</evidence>
<evidence type="ECO:0000256" key="12">
    <source>
        <dbReference type="ARBA" id="ARBA00022825"/>
    </source>
</evidence>
<gene>
    <name evidence="22" type="primary">LOC115432460</name>
</gene>
<comment type="caution">
    <text evidence="18">Lacks conserved residue(s) required for the propagation of feature annotation.</text>
</comment>
<keyword evidence="15" id="KW-0325">Glycoprotein</keyword>
<dbReference type="GO" id="GO:0009986">
    <property type="term" value="C:cell surface"/>
    <property type="evidence" value="ECO:0007669"/>
    <property type="project" value="UniProtKB-SubCell"/>
</dbReference>
<dbReference type="InterPro" id="IPR001314">
    <property type="entry name" value="Peptidase_S1A"/>
</dbReference>
<evidence type="ECO:0000256" key="14">
    <source>
        <dbReference type="ARBA" id="ARBA00023157"/>
    </source>
</evidence>
<dbReference type="FunCoup" id="A0A672ZHF9">
    <property type="interactions" value="681"/>
</dbReference>
<reference evidence="22" key="1">
    <citation type="submission" date="2019-06" db="EMBL/GenBank/DDBJ databases">
        <authorList>
            <consortium name="Wellcome Sanger Institute Data Sharing"/>
        </authorList>
    </citation>
    <scope>NUCLEOTIDE SEQUENCE [LARGE SCALE GENOMIC DNA]</scope>
</reference>
<comment type="subcellular location">
    <subcellularLocation>
        <location evidence="3">Cell surface</location>
    </subcellularLocation>
    <subcellularLocation>
        <location evidence="4">Secreted</location>
    </subcellularLocation>
</comment>
<dbReference type="PROSITE" id="PS00134">
    <property type="entry name" value="TRYPSIN_HIS"/>
    <property type="match status" value="1"/>
</dbReference>
<dbReference type="PIRSF" id="PIRSF001154">
    <property type="entry name" value="Compl_C2_B"/>
    <property type="match status" value="1"/>
</dbReference>
<dbReference type="Proteomes" id="UP000472271">
    <property type="component" value="Chromosome 14"/>
</dbReference>
<feature type="domain" description="Sushi" evidence="21">
    <location>
        <begin position="96"/>
        <end position="155"/>
    </location>
</feature>
<evidence type="ECO:0000256" key="5">
    <source>
        <dbReference type="ARBA" id="ARBA00022525"/>
    </source>
</evidence>
<evidence type="ECO:0000256" key="3">
    <source>
        <dbReference type="ARBA" id="ARBA00004241"/>
    </source>
</evidence>
<evidence type="ECO:0000256" key="2">
    <source>
        <dbReference type="ARBA" id="ARBA00001946"/>
    </source>
</evidence>
<evidence type="ECO:0000259" key="20">
    <source>
        <dbReference type="PROSITE" id="PS50240"/>
    </source>
</evidence>
<keyword evidence="5" id="KW-0964">Secreted</keyword>
<evidence type="ECO:0000256" key="10">
    <source>
        <dbReference type="ARBA" id="ARBA00022737"/>
    </source>
</evidence>
<feature type="active site" description="Charge relay system" evidence="17">
    <location>
        <position position="535"/>
    </location>
</feature>
<evidence type="ECO:0000256" key="9">
    <source>
        <dbReference type="ARBA" id="ARBA00022729"/>
    </source>
</evidence>
<dbReference type="SMART" id="SM00032">
    <property type="entry name" value="CCP"/>
    <property type="match status" value="3"/>
</dbReference>
<keyword evidence="10" id="KW-0677">Repeat</keyword>
<dbReference type="PANTHER" id="PTHR46393:SF6">
    <property type="entry name" value="COMPLEMENT C2-RELATED"/>
    <property type="match status" value="1"/>
</dbReference>
<dbReference type="InterPro" id="IPR002035">
    <property type="entry name" value="VWF_A"/>
</dbReference>
<organism evidence="22 23">
    <name type="scientific">Sphaeramia orbicularis</name>
    <name type="common">orbiculate cardinalfish</name>
    <dbReference type="NCBI Taxonomy" id="375764"/>
    <lineage>
        <taxon>Eukaryota</taxon>
        <taxon>Metazoa</taxon>
        <taxon>Chordata</taxon>
        <taxon>Craniata</taxon>
        <taxon>Vertebrata</taxon>
        <taxon>Euteleostomi</taxon>
        <taxon>Actinopterygii</taxon>
        <taxon>Neopterygii</taxon>
        <taxon>Teleostei</taxon>
        <taxon>Neoteleostei</taxon>
        <taxon>Acanthomorphata</taxon>
        <taxon>Gobiaria</taxon>
        <taxon>Kurtiformes</taxon>
        <taxon>Apogonoidei</taxon>
        <taxon>Apogonidae</taxon>
        <taxon>Apogoninae</taxon>
        <taxon>Sphaeramia</taxon>
    </lineage>
</organism>
<keyword evidence="13" id="KW-0391">Immunity</keyword>
<dbReference type="InterPro" id="IPR009003">
    <property type="entry name" value="Peptidase_S1_PA"/>
</dbReference>
<name>A0A672ZHF9_9TELE</name>
<dbReference type="GO" id="GO:0006508">
    <property type="term" value="P:proteolysis"/>
    <property type="evidence" value="ECO:0007669"/>
    <property type="project" value="UniProtKB-KW"/>
</dbReference>
<evidence type="ECO:0000259" key="21">
    <source>
        <dbReference type="PROSITE" id="PS50923"/>
    </source>
</evidence>
<dbReference type="PROSITE" id="PS50234">
    <property type="entry name" value="VWFA"/>
    <property type="match status" value="1"/>
</dbReference>
<dbReference type="Pfam" id="PF00084">
    <property type="entry name" value="Sushi"/>
    <property type="match status" value="3"/>
</dbReference>
<dbReference type="GO" id="GO:0006956">
    <property type="term" value="P:complement activation"/>
    <property type="evidence" value="ECO:0007669"/>
    <property type="project" value="InterPro"/>
</dbReference>
<keyword evidence="12" id="KW-0720">Serine protease</keyword>
<dbReference type="InParanoid" id="A0A672ZHF9"/>
<evidence type="ECO:0000313" key="22">
    <source>
        <dbReference type="Ensembl" id="ENSSORP00005016525.1"/>
    </source>
</evidence>
<dbReference type="Gene3D" id="3.40.50.410">
    <property type="entry name" value="von Willebrand factor, type A domain"/>
    <property type="match status" value="1"/>
</dbReference>
<feature type="active site" description="Charge relay system" evidence="17">
    <location>
        <position position="588"/>
    </location>
</feature>
<dbReference type="InterPro" id="IPR043504">
    <property type="entry name" value="Peptidase_S1_PA_chymotrypsin"/>
</dbReference>
<dbReference type="InterPro" id="IPR035976">
    <property type="entry name" value="Sushi/SCR/CCP_sf"/>
</dbReference>
<keyword evidence="6" id="KW-0399">Innate immunity</keyword>
<keyword evidence="7 18" id="KW-0768">Sushi</keyword>
<dbReference type="Gene3D" id="2.10.70.10">
    <property type="entry name" value="Complement Module, domain 1"/>
    <property type="match status" value="3"/>
</dbReference>
<dbReference type="GO" id="GO:0004252">
    <property type="term" value="F:serine-type endopeptidase activity"/>
    <property type="evidence" value="ECO:0007669"/>
    <property type="project" value="InterPro"/>
</dbReference>
<dbReference type="InterPro" id="IPR036465">
    <property type="entry name" value="vWFA_dom_sf"/>
</dbReference>
<feature type="disulfide bond" evidence="18">
    <location>
        <begin position="187"/>
        <end position="214"/>
    </location>
</feature>
<evidence type="ECO:0000256" key="18">
    <source>
        <dbReference type="PROSITE-ProRule" id="PRU00302"/>
    </source>
</evidence>
<evidence type="ECO:0000256" key="17">
    <source>
        <dbReference type="PIRSR" id="PIRSR001154-1"/>
    </source>
</evidence>
<evidence type="ECO:0000256" key="8">
    <source>
        <dbReference type="ARBA" id="ARBA00022670"/>
    </source>
</evidence>
<dbReference type="GO" id="GO:0070062">
    <property type="term" value="C:extracellular exosome"/>
    <property type="evidence" value="ECO:0007669"/>
    <property type="project" value="TreeGrafter"/>
</dbReference>
<dbReference type="PANTHER" id="PTHR46393">
    <property type="entry name" value="SUSHI DOMAIN-CONTAINING PROTEIN"/>
    <property type="match status" value="1"/>
</dbReference>
<feature type="domain" description="VWFA" evidence="19">
    <location>
        <begin position="263"/>
        <end position="467"/>
    </location>
</feature>
<feature type="domain" description="Peptidase S1" evidence="20">
    <location>
        <begin position="473"/>
        <end position="767"/>
    </location>
</feature>
<evidence type="ECO:0000256" key="7">
    <source>
        <dbReference type="ARBA" id="ARBA00022659"/>
    </source>
</evidence>
<dbReference type="PRINTS" id="PR00722">
    <property type="entry name" value="CHYMOTRYPSIN"/>
</dbReference>
<keyword evidence="14 18" id="KW-1015">Disulfide bond</keyword>
<dbReference type="InterPro" id="IPR011360">
    <property type="entry name" value="Compl_C2_B"/>
</dbReference>
<keyword evidence="9" id="KW-0732">Signal</keyword>
<protein>
    <recommendedName>
        <fullName evidence="16">C3/C5 convertase</fullName>
    </recommendedName>
</protein>
<accession>A0A672ZHF9</accession>
<feature type="disulfide bond" evidence="18">
    <location>
        <begin position="126"/>
        <end position="153"/>
    </location>
</feature>
<dbReference type="Ensembl" id="ENSSORT00005017035.1">
    <property type="protein sequence ID" value="ENSSORP00005016525.1"/>
    <property type="gene ID" value="ENSSORG00005008373.1"/>
</dbReference>
<dbReference type="SMART" id="SM00327">
    <property type="entry name" value="VWA"/>
    <property type="match status" value="1"/>
</dbReference>
<evidence type="ECO:0000256" key="6">
    <source>
        <dbReference type="ARBA" id="ARBA00022588"/>
    </source>
</evidence>
<keyword evidence="11" id="KW-0378">Hydrolase</keyword>
<proteinExistence type="predicted"/>
<dbReference type="GO" id="GO:0009617">
    <property type="term" value="P:response to bacterium"/>
    <property type="evidence" value="ECO:0007669"/>
    <property type="project" value="TreeGrafter"/>
</dbReference>
<keyword evidence="23" id="KW-1185">Reference proteome</keyword>
<dbReference type="SMART" id="SM00020">
    <property type="entry name" value="Tryp_SPc"/>
    <property type="match status" value="1"/>
</dbReference>
<feature type="domain" description="Sushi" evidence="21">
    <location>
        <begin position="159"/>
        <end position="216"/>
    </location>
</feature>
<dbReference type="Pfam" id="PF00089">
    <property type="entry name" value="Trypsin"/>
    <property type="match status" value="1"/>
</dbReference>
<keyword evidence="8" id="KW-0645">Protease</keyword>
<comment type="cofactor">
    <cofactor evidence="2">
        <name>Mg(2+)</name>
        <dbReference type="ChEBI" id="CHEBI:18420"/>
    </cofactor>
</comment>
<reference evidence="22" key="2">
    <citation type="submission" date="2025-08" db="UniProtKB">
        <authorList>
            <consortium name="Ensembl"/>
        </authorList>
    </citation>
    <scope>IDENTIFICATION</scope>
</reference>
<dbReference type="CDD" id="cd00033">
    <property type="entry name" value="CCP"/>
    <property type="match status" value="3"/>
</dbReference>
<dbReference type="AlphaFoldDB" id="A0A672ZHF9"/>
<dbReference type="InterPro" id="IPR001254">
    <property type="entry name" value="Trypsin_dom"/>
</dbReference>
<evidence type="ECO:0000256" key="15">
    <source>
        <dbReference type="ARBA" id="ARBA00023180"/>
    </source>
</evidence>
<dbReference type="SUPFAM" id="SSF57535">
    <property type="entry name" value="Complement control module/SCR domain"/>
    <property type="match status" value="3"/>
</dbReference>
<reference evidence="22" key="3">
    <citation type="submission" date="2025-09" db="UniProtKB">
        <authorList>
            <consortium name="Ensembl"/>
        </authorList>
    </citation>
    <scope>IDENTIFICATION</scope>
</reference>
<dbReference type="PROSITE" id="PS50923">
    <property type="entry name" value="SUSHI"/>
    <property type="match status" value="3"/>
</dbReference>
<dbReference type="InterPro" id="IPR018114">
    <property type="entry name" value="TRYPSIN_HIS"/>
</dbReference>
<evidence type="ECO:0000256" key="1">
    <source>
        <dbReference type="ARBA" id="ARBA00001936"/>
    </source>
</evidence>
<dbReference type="Pfam" id="PF00092">
    <property type="entry name" value="VWA"/>
    <property type="match status" value="1"/>
</dbReference>
<dbReference type="PROSITE" id="PS50240">
    <property type="entry name" value="TRYPSIN_DOM"/>
    <property type="match status" value="1"/>
</dbReference>
<evidence type="ECO:0000256" key="16">
    <source>
        <dbReference type="ARBA" id="ARBA00029636"/>
    </source>
</evidence>
<sequence length="782" mass="88553">MHAKISYNTCEGWALLYETMQTVYLSGGGVWCDCNVRNLEIEGGNYTLTKQLQSGSTVVYHCPEGYYPYPAIRRCQLNNRWNPSPSRWSPARCKMVECPDPNTLENGNILPPQVQYFVNNETTVECYSGFKLYGSPQRYCLPNGKWSGRTPICRRDSGSHCPDPGVPPGASRTGNHFGISDKVTYICNNNLILVGSTERVCQENGQWTGIEPACYCKIHTYDTPQEISEEFGSAIRSSLTTLESHDDTQEGRRIRIPKSGILNIYIGMDISESINETYIDNSKKAIMKLIDKISAFSVTPNYQIDFFASQIYKIVDIIDFSSGNVDLPSVMRNLRDFRVTTRDTSGTDLSLVFKKFYHQMSLLKTRVGEEVFKEHRHVIIVFTDGGFNMGGSPEPTVIKIKNMVYMNHTDDGKINPRDEYLDIYIFAVGSEIYDNNLMHLTTVRPNEKHYFRLDKISKELEQTFDDIIDEREVVGLCGLHRDYTPSVNNYNRNPLGDVDSRKMFPWVVSIIVETGVTKKCLGSLVTPQFILTAAHCFTTSDIITKIEVEKLSFSTGMKMKEVKRRIIHPNYNINAKKHMNIGEFYDYDVALLQLQKPVDITISLRPICIPCTQETSDALKLVGKKTCTQHEEILLKNGDQLNFLTKTNDFYGKKSAIVKLGSNREACIKEALKAPGINTTNAEEVVTGNFLCTGGRFPQRDHIACQGDSGGAVYKNYERRSIQVALVSWGTKDLCKTRGSFAESDETSRDFHINLFRVIPFLKSHLGNDTQDEYEVLTFLDM</sequence>